<evidence type="ECO:0000313" key="2">
    <source>
        <dbReference type="EMBL" id="KIN97446.1"/>
    </source>
</evidence>
<protein>
    <submittedName>
        <fullName evidence="2">Uncharacterized protein</fullName>
    </submittedName>
</protein>
<keyword evidence="1" id="KW-0472">Membrane</keyword>
<evidence type="ECO:0000256" key="1">
    <source>
        <dbReference type="SAM" id="Phobius"/>
    </source>
</evidence>
<evidence type="ECO:0000313" key="3">
    <source>
        <dbReference type="Proteomes" id="UP000054217"/>
    </source>
</evidence>
<dbReference type="AlphaFoldDB" id="A0A0C3JIL4"/>
<accession>A0A0C3JIL4</accession>
<feature type="transmembrane region" description="Helical" evidence="1">
    <location>
        <begin position="28"/>
        <end position="48"/>
    </location>
</feature>
<reference evidence="3" key="2">
    <citation type="submission" date="2015-01" db="EMBL/GenBank/DDBJ databases">
        <title>Evolutionary Origins and Diversification of the Mycorrhizal Mutualists.</title>
        <authorList>
            <consortium name="DOE Joint Genome Institute"/>
            <consortium name="Mycorrhizal Genomics Consortium"/>
            <person name="Kohler A."/>
            <person name="Kuo A."/>
            <person name="Nagy L.G."/>
            <person name="Floudas D."/>
            <person name="Copeland A."/>
            <person name="Barry K.W."/>
            <person name="Cichocki N."/>
            <person name="Veneault-Fourrey C."/>
            <person name="LaButti K."/>
            <person name="Lindquist E.A."/>
            <person name="Lipzen A."/>
            <person name="Lundell T."/>
            <person name="Morin E."/>
            <person name="Murat C."/>
            <person name="Riley R."/>
            <person name="Ohm R."/>
            <person name="Sun H."/>
            <person name="Tunlid A."/>
            <person name="Henrissat B."/>
            <person name="Grigoriev I.V."/>
            <person name="Hibbett D.S."/>
            <person name="Martin F."/>
        </authorList>
    </citation>
    <scope>NUCLEOTIDE SEQUENCE [LARGE SCALE GENOMIC DNA]</scope>
    <source>
        <strain evidence="3">Marx 270</strain>
    </source>
</reference>
<keyword evidence="1" id="KW-1133">Transmembrane helix</keyword>
<gene>
    <name evidence="2" type="ORF">M404DRAFT_894629</name>
</gene>
<name>A0A0C3JIL4_PISTI</name>
<proteinExistence type="predicted"/>
<organism evidence="2 3">
    <name type="scientific">Pisolithus tinctorius Marx 270</name>
    <dbReference type="NCBI Taxonomy" id="870435"/>
    <lineage>
        <taxon>Eukaryota</taxon>
        <taxon>Fungi</taxon>
        <taxon>Dikarya</taxon>
        <taxon>Basidiomycota</taxon>
        <taxon>Agaricomycotina</taxon>
        <taxon>Agaricomycetes</taxon>
        <taxon>Agaricomycetidae</taxon>
        <taxon>Boletales</taxon>
        <taxon>Sclerodermatineae</taxon>
        <taxon>Pisolithaceae</taxon>
        <taxon>Pisolithus</taxon>
    </lineage>
</organism>
<keyword evidence="3" id="KW-1185">Reference proteome</keyword>
<keyword evidence="1" id="KW-0812">Transmembrane</keyword>
<dbReference type="InParanoid" id="A0A0C3JIL4"/>
<sequence length="221" mass="24723">MGYFPNDVIDTCDACTESDMTQVTFLRIPPLAGCLLYIITFFYGFSAVRCSSGPCGFLDVHSLFDGQSCTLSTVSHLLIASSVPMIFSTNLHLPVVSYQYPQLTTNAPFISLHYKTLHSLHSLLQDRYSTDIIKAVPVSELASQPSNYYFFSSELGKLVACWMIVYPSERPRNQEKMLAIESGHDEIDDRQLLPRVYIIQGSVHHAVFVGDLLKEVEEAAK</sequence>
<dbReference type="Proteomes" id="UP000054217">
    <property type="component" value="Unassembled WGS sequence"/>
</dbReference>
<dbReference type="HOGENOM" id="CLU_1251119_0_0_1"/>
<reference evidence="2 3" key="1">
    <citation type="submission" date="2014-04" db="EMBL/GenBank/DDBJ databases">
        <authorList>
            <consortium name="DOE Joint Genome Institute"/>
            <person name="Kuo A."/>
            <person name="Kohler A."/>
            <person name="Costa M.D."/>
            <person name="Nagy L.G."/>
            <person name="Floudas D."/>
            <person name="Copeland A."/>
            <person name="Barry K.W."/>
            <person name="Cichocki N."/>
            <person name="Veneault-Fourrey C."/>
            <person name="LaButti K."/>
            <person name="Lindquist E.A."/>
            <person name="Lipzen A."/>
            <person name="Lundell T."/>
            <person name="Morin E."/>
            <person name="Murat C."/>
            <person name="Sun H."/>
            <person name="Tunlid A."/>
            <person name="Henrissat B."/>
            <person name="Grigoriev I.V."/>
            <person name="Hibbett D.S."/>
            <person name="Martin F."/>
            <person name="Nordberg H.P."/>
            <person name="Cantor M.N."/>
            <person name="Hua S.X."/>
        </authorList>
    </citation>
    <scope>NUCLEOTIDE SEQUENCE [LARGE SCALE GENOMIC DNA]</scope>
    <source>
        <strain evidence="2 3">Marx 270</strain>
    </source>
</reference>
<dbReference type="EMBL" id="KN832029">
    <property type="protein sequence ID" value="KIN97446.1"/>
    <property type="molecule type" value="Genomic_DNA"/>
</dbReference>